<reference evidence="1 2" key="1">
    <citation type="submission" date="2022-01" db="EMBL/GenBank/DDBJ databases">
        <authorList>
            <person name="Xiong W."/>
            <person name="Schranz E."/>
        </authorList>
    </citation>
    <scope>NUCLEOTIDE SEQUENCE [LARGE SCALE GENOMIC DNA]</scope>
</reference>
<keyword evidence="2" id="KW-1185">Reference proteome</keyword>
<evidence type="ECO:0000313" key="1">
    <source>
        <dbReference type="EMBL" id="CAH1415019.1"/>
    </source>
</evidence>
<comment type="caution">
    <text evidence="1">The sequence shown here is derived from an EMBL/GenBank/DDBJ whole genome shotgun (WGS) entry which is preliminary data.</text>
</comment>
<gene>
    <name evidence="1" type="ORF">LVIROSA_LOCUS2893</name>
</gene>
<dbReference type="EMBL" id="CAKMRJ010000001">
    <property type="protein sequence ID" value="CAH1415019.1"/>
    <property type="molecule type" value="Genomic_DNA"/>
</dbReference>
<accession>A0AAU9LNT7</accession>
<name>A0AAU9LNT7_9ASTR</name>
<sequence>MLIDGRRSFVINLVAPQLEHLTIINCSIDYLNAPPGLSSLCYTGDLPQQFSKDRFHSLNKVSICCYMYRPYKEKVARKAIKMLQELHSARYLTLNVDFVECLSSHPDLLMHRPSPFSNLICLAIDSSLRINDAYKVKMSTEARNFFLENSPNATFIMELPEPPPTKTMKQKEARAKKAKRAAEIASHMTEFQALMLDHENVERKQAKEKAKVPFEKVMAEMKAQVGKMHTETAKRLMEEFKICVEELRVLVKEEKAEINAIISKEALIRSLLENMPKRERTVVETCYSQQLVETEALHVRLASEFVASEGIFFREKLLTCILEHLASSSSTTTRGVVVSFGFAGIICTRVV</sequence>
<dbReference type="AlphaFoldDB" id="A0AAU9LNT7"/>
<proteinExistence type="predicted"/>
<organism evidence="1 2">
    <name type="scientific">Lactuca virosa</name>
    <dbReference type="NCBI Taxonomy" id="75947"/>
    <lineage>
        <taxon>Eukaryota</taxon>
        <taxon>Viridiplantae</taxon>
        <taxon>Streptophyta</taxon>
        <taxon>Embryophyta</taxon>
        <taxon>Tracheophyta</taxon>
        <taxon>Spermatophyta</taxon>
        <taxon>Magnoliopsida</taxon>
        <taxon>eudicotyledons</taxon>
        <taxon>Gunneridae</taxon>
        <taxon>Pentapetalae</taxon>
        <taxon>asterids</taxon>
        <taxon>campanulids</taxon>
        <taxon>Asterales</taxon>
        <taxon>Asteraceae</taxon>
        <taxon>Cichorioideae</taxon>
        <taxon>Cichorieae</taxon>
        <taxon>Lactucinae</taxon>
        <taxon>Lactuca</taxon>
    </lineage>
</organism>
<dbReference type="Proteomes" id="UP001157418">
    <property type="component" value="Unassembled WGS sequence"/>
</dbReference>
<evidence type="ECO:0000313" key="2">
    <source>
        <dbReference type="Proteomes" id="UP001157418"/>
    </source>
</evidence>
<protein>
    <submittedName>
        <fullName evidence="1">Uncharacterized protein</fullName>
    </submittedName>
</protein>